<organism evidence="2 3">
    <name type="scientific">Nyctereutes procyonoides</name>
    <name type="common">Raccoon dog</name>
    <name type="synonym">Canis procyonoides</name>
    <dbReference type="NCBI Taxonomy" id="34880"/>
    <lineage>
        <taxon>Eukaryota</taxon>
        <taxon>Metazoa</taxon>
        <taxon>Chordata</taxon>
        <taxon>Craniata</taxon>
        <taxon>Vertebrata</taxon>
        <taxon>Euteleostomi</taxon>
        <taxon>Mammalia</taxon>
        <taxon>Eutheria</taxon>
        <taxon>Laurasiatheria</taxon>
        <taxon>Carnivora</taxon>
        <taxon>Caniformia</taxon>
        <taxon>Canidae</taxon>
        <taxon>Nyctereutes</taxon>
    </lineage>
</organism>
<comment type="caution">
    <text evidence="2">The sequence shown here is derived from an EMBL/GenBank/DDBJ whole genome shotgun (WGS) entry which is preliminary data.</text>
</comment>
<feature type="region of interest" description="Disordered" evidence="1">
    <location>
        <begin position="228"/>
        <end position="266"/>
    </location>
</feature>
<dbReference type="Proteomes" id="UP000645828">
    <property type="component" value="Unassembled WGS sequence"/>
</dbReference>
<dbReference type="EMBL" id="CAJHUB010000675">
    <property type="protein sequence ID" value="CAD7675623.1"/>
    <property type="molecule type" value="Genomic_DNA"/>
</dbReference>
<feature type="compositionally biased region" description="Basic residues" evidence="1">
    <location>
        <begin position="240"/>
        <end position="262"/>
    </location>
</feature>
<reference evidence="2" key="1">
    <citation type="submission" date="2020-12" db="EMBL/GenBank/DDBJ databases">
        <authorList>
            <consortium name="Molecular Ecology Group"/>
        </authorList>
    </citation>
    <scope>NUCLEOTIDE SEQUENCE</scope>
    <source>
        <strain evidence="2">TBG_1078</strain>
    </source>
</reference>
<proteinExistence type="predicted"/>
<feature type="compositionally biased region" description="Polar residues" evidence="1">
    <location>
        <begin position="440"/>
        <end position="451"/>
    </location>
</feature>
<keyword evidence="3" id="KW-1185">Reference proteome</keyword>
<evidence type="ECO:0000256" key="1">
    <source>
        <dbReference type="SAM" id="MobiDB-lite"/>
    </source>
</evidence>
<evidence type="ECO:0000313" key="3">
    <source>
        <dbReference type="Proteomes" id="UP000645828"/>
    </source>
</evidence>
<sequence>MGYTVAAGTLSSRGDASRADFLDLGRNRSGAGRGLENSAPVFLPTAGLRGRSTWSPAGARPAWGRGVLGGGQGGGGWGGGPGWGGRPGMNGLCVPHGSREESLGPRHVAQGPWPVWAWGGHTRCNFRPWPCPGPVGSDAAAGARSAGWAGHPRAPLIAASLRFGHRVRMLRVSFAEVPAPSYRHQCHGHQAVGPPGAAHVPGTDPAGPGTQERKSFRDRCAGALKVTGARVSHDTQRAARGSRVRPGCSRHSRSSGHPRAHQAAHDAAHLQGLLQTCRFASGACDVTPQLAGDTGGKGAVCRPQDAAWEPPPGVAIPGEWVCQAADTAGGLRARDWGGPGTQFPGTAPSLEQLYLGSGWGGQEDGDGWGTLRPGACSVPPSTLRAGARSAPPSTLWPGACSCYPPHPVARCTLLSPQHPAAACTLLPPLPPPRMGRVKGGTQQNGQKVNKK</sequence>
<dbReference type="AlphaFoldDB" id="A0A811YH36"/>
<protein>
    <submittedName>
        <fullName evidence="2">(raccoon dog) hypothetical protein</fullName>
    </submittedName>
</protein>
<name>A0A811YH36_NYCPR</name>
<gene>
    <name evidence="2" type="ORF">NYPRO_LOCUS8418</name>
</gene>
<evidence type="ECO:0000313" key="2">
    <source>
        <dbReference type="EMBL" id="CAD7675623.1"/>
    </source>
</evidence>
<accession>A0A811YH36</accession>
<feature type="region of interest" description="Disordered" evidence="1">
    <location>
        <begin position="429"/>
        <end position="451"/>
    </location>
</feature>